<proteinExistence type="predicted"/>
<comment type="caution">
    <text evidence="1">The sequence shown here is derived from an EMBL/GenBank/DDBJ whole genome shotgun (WGS) entry which is preliminary data.</text>
</comment>
<sequence length="57" mass="6357">LNVDVVFNPDLNLRKIGTPYEGRFWVKRLVRSFNLKSSTEVFGTIAAIPARPSVPGI</sequence>
<dbReference type="AlphaFoldDB" id="X1AWA7"/>
<gene>
    <name evidence="1" type="ORF">S01H4_29104</name>
</gene>
<reference evidence="1" key="1">
    <citation type="journal article" date="2014" name="Front. Microbiol.">
        <title>High frequency of phylogenetically diverse reductive dehalogenase-homologous genes in deep subseafloor sedimentary metagenomes.</title>
        <authorList>
            <person name="Kawai M."/>
            <person name="Futagami T."/>
            <person name="Toyoda A."/>
            <person name="Takaki Y."/>
            <person name="Nishi S."/>
            <person name="Hori S."/>
            <person name="Arai W."/>
            <person name="Tsubouchi T."/>
            <person name="Morono Y."/>
            <person name="Uchiyama I."/>
            <person name="Ito T."/>
            <person name="Fujiyama A."/>
            <person name="Inagaki F."/>
            <person name="Takami H."/>
        </authorList>
    </citation>
    <scope>NUCLEOTIDE SEQUENCE</scope>
    <source>
        <strain evidence="1">Expedition CK06-06</strain>
    </source>
</reference>
<accession>X1AWA7</accession>
<dbReference type="EMBL" id="BART01014702">
    <property type="protein sequence ID" value="GAG76458.1"/>
    <property type="molecule type" value="Genomic_DNA"/>
</dbReference>
<organism evidence="1">
    <name type="scientific">marine sediment metagenome</name>
    <dbReference type="NCBI Taxonomy" id="412755"/>
    <lineage>
        <taxon>unclassified sequences</taxon>
        <taxon>metagenomes</taxon>
        <taxon>ecological metagenomes</taxon>
    </lineage>
</organism>
<name>X1AWA7_9ZZZZ</name>
<protein>
    <submittedName>
        <fullName evidence="1">Uncharacterized protein</fullName>
    </submittedName>
</protein>
<feature type="non-terminal residue" evidence="1">
    <location>
        <position position="1"/>
    </location>
</feature>
<evidence type="ECO:0000313" key="1">
    <source>
        <dbReference type="EMBL" id="GAG76458.1"/>
    </source>
</evidence>